<feature type="coiled-coil region" evidence="1">
    <location>
        <begin position="143"/>
        <end position="170"/>
    </location>
</feature>
<dbReference type="KEGG" id="kaf:KAFR_0A07970"/>
<name>H2APD1_KAZAF</name>
<reference evidence="3 4" key="1">
    <citation type="journal article" date="2011" name="Proc. Natl. Acad. Sci. U.S.A.">
        <title>Evolutionary erosion of yeast sex chromosomes by mating-type switching accidents.</title>
        <authorList>
            <person name="Gordon J.L."/>
            <person name="Armisen D."/>
            <person name="Proux-Wera E."/>
            <person name="Oheigeartaigh S.S."/>
            <person name="Byrne K.P."/>
            <person name="Wolfe K.H."/>
        </authorList>
    </citation>
    <scope>NUCLEOTIDE SEQUENCE [LARGE SCALE GENOMIC DNA]</scope>
    <source>
        <strain evidence="4">ATCC 22294 / BCRC 22015 / CBS 2517 / CECT 1963 / NBRC 1671 / NRRL Y-8276</strain>
    </source>
</reference>
<dbReference type="Proteomes" id="UP000005220">
    <property type="component" value="Chromosome 1"/>
</dbReference>
<dbReference type="InParanoid" id="H2APD1"/>
<dbReference type="OrthoDB" id="21513at2759"/>
<dbReference type="HOGENOM" id="CLU_062289_0_0_1"/>
<dbReference type="EMBL" id="HE650821">
    <property type="protein sequence ID" value="CCF56231.1"/>
    <property type="molecule type" value="Genomic_DNA"/>
</dbReference>
<proteinExistence type="predicted"/>
<dbReference type="GeneID" id="13887091"/>
<dbReference type="GO" id="GO:0070449">
    <property type="term" value="C:elongin complex"/>
    <property type="evidence" value="ECO:0007669"/>
    <property type="project" value="EnsemblFungi"/>
</dbReference>
<dbReference type="STRING" id="1071382.H2APD1"/>
<dbReference type="FunCoup" id="H2APD1">
    <property type="interactions" value="120"/>
</dbReference>
<evidence type="ECO:0000313" key="3">
    <source>
        <dbReference type="EMBL" id="CCF56231.1"/>
    </source>
</evidence>
<organism evidence="3 4">
    <name type="scientific">Kazachstania africana (strain ATCC 22294 / BCRC 22015 / CBS 2517 / CECT 1963 / NBRC 1671 / NRRL Y-8276)</name>
    <name type="common">Yeast</name>
    <name type="synonym">Kluyveromyces africanus</name>
    <dbReference type="NCBI Taxonomy" id="1071382"/>
    <lineage>
        <taxon>Eukaryota</taxon>
        <taxon>Fungi</taxon>
        <taxon>Dikarya</taxon>
        <taxon>Ascomycota</taxon>
        <taxon>Saccharomycotina</taxon>
        <taxon>Saccharomycetes</taxon>
        <taxon>Saccharomycetales</taxon>
        <taxon>Saccharomycetaceae</taxon>
        <taxon>Kazachstania</taxon>
    </lineage>
</organism>
<keyword evidence="1" id="KW-0175">Coiled coil</keyword>
<gene>
    <name evidence="3" type="primary">KAFR0A07970</name>
    <name evidence="3" type="ORF">KAFR_0A07970</name>
</gene>
<dbReference type="Gene3D" id="6.10.250.3180">
    <property type="match status" value="1"/>
</dbReference>
<accession>H2APD1</accession>
<feature type="region of interest" description="Disordered" evidence="2">
    <location>
        <begin position="216"/>
        <end position="335"/>
    </location>
</feature>
<feature type="compositionally biased region" description="Polar residues" evidence="2">
    <location>
        <begin position="267"/>
        <end position="284"/>
    </location>
</feature>
<dbReference type="RefSeq" id="XP_003955366.1">
    <property type="nucleotide sequence ID" value="XM_003955317.1"/>
</dbReference>
<feature type="compositionally biased region" description="Basic and acidic residues" evidence="2">
    <location>
        <begin position="318"/>
        <end position="328"/>
    </location>
</feature>
<protein>
    <recommendedName>
        <fullName evidence="5">Elongin-A</fullName>
    </recommendedName>
</protein>
<dbReference type="GO" id="GO:0031463">
    <property type="term" value="C:Cul3-RING ubiquitin ligase complex"/>
    <property type="evidence" value="ECO:0007669"/>
    <property type="project" value="EnsemblFungi"/>
</dbReference>
<dbReference type="eggNOG" id="KOG2821">
    <property type="taxonomic scope" value="Eukaryota"/>
</dbReference>
<dbReference type="AlphaFoldDB" id="H2APD1"/>
<keyword evidence="4" id="KW-1185">Reference proteome</keyword>
<feature type="compositionally biased region" description="Polar residues" evidence="2">
    <location>
        <begin position="291"/>
        <end position="312"/>
    </location>
</feature>
<evidence type="ECO:0000256" key="2">
    <source>
        <dbReference type="SAM" id="MobiDB-lite"/>
    </source>
</evidence>
<dbReference type="GO" id="GO:0004842">
    <property type="term" value="F:ubiquitin-protein transferase activity"/>
    <property type="evidence" value="ECO:0007669"/>
    <property type="project" value="EnsemblFungi"/>
</dbReference>
<dbReference type="GO" id="GO:0006511">
    <property type="term" value="P:ubiquitin-dependent protein catabolic process"/>
    <property type="evidence" value="ECO:0007669"/>
    <property type="project" value="EnsemblFungi"/>
</dbReference>
<evidence type="ECO:0000313" key="4">
    <source>
        <dbReference type="Proteomes" id="UP000005220"/>
    </source>
</evidence>
<evidence type="ECO:0000256" key="1">
    <source>
        <dbReference type="SAM" id="Coils"/>
    </source>
</evidence>
<sequence>MKSLKEICELAVLQNSRMLDDINNVPMYLILPLLSKIRNMKVEQVVKLERSNFGLIFESDFIWLHLLRVEFPNNIDHGFISNNDIISNYYTKFFQTDYLYDLNEFEKEYIERCIIEKLKKNPQKNKYELPPRMLYFKYENDTRKREERSAERLRMNVQEIAKEREKKQTVIVDAPFLLTNKKRGMGIWGNNRKRLSSYFHNKQNIKRQVSRVAFGGSAGRPIKEPPKSESTQLPAPLPPPVEIIRTPPDHLHTTKPVRPILKRKRPSNSNNIFLNTSTITTVSPTKRKPSLSPSPKAQPTQPSSRHNEPSQNCHKRKSLESYLKEKQFPKTGDPA</sequence>
<evidence type="ECO:0008006" key="5">
    <source>
        <dbReference type="Google" id="ProtNLM"/>
    </source>
</evidence>